<keyword evidence="1 2" id="KW-0238">DNA-binding</keyword>
<dbReference type="AlphaFoldDB" id="A0A0M2NLB9"/>
<dbReference type="InterPro" id="IPR009057">
    <property type="entry name" value="Homeodomain-like_sf"/>
</dbReference>
<name>A0A0M2NLB9_9FIRM</name>
<keyword evidence="5" id="KW-1185">Reference proteome</keyword>
<dbReference type="InterPro" id="IPR001647">
    <property type="entry name" value="HTH_TetR"/>
</dbReference>
<dbReference type="STRING" id="270498.CHK_0928"/>
<feature type="DNA-binding region" description="H-T-H motif" evidence="2">
    <location>
        <begin position="32"/>
        <end position="51"/>
    </location>
</feature>
<dbReference type="Proteomes" id="UP000034076">
    <property type="component" value="Unassembled WGS sequence"/>
</dbReference>
<evidence type="ECO:0000256" key="1">
    <source>
        <dbReference type="ARBA" id="ARBA00023125"/>
    </source>
</evidence>
<sequence length="192" mass="21655">MSKREEQKQQRRTQILGTALDLFIRKGYTATKISDISQAVGMSVGLLFHYFSSKENLYEELIKIGMSGPESMMTQLNGLPPLTFFEQMCSQIFSAIVQEPFVAKMFVLMNQAFSSEATPEYIQKMIQKVNYYEASVPVMIAGQKERTIRDGDPLALSVAYWTAIQGAAEAVALYGMPCPQSEWIVDIIRRKS</sequence>
<dbReference type="PATRIC" id="fig|270498.16.peg.524"/>
<dbReference type="GO" id="GO:0003677">
    <property type="term" value="F:DNA binding"/>
    <property type="evidence" value="ECO:0007669"/>
    <property type="project" value="UniProtKB-UniRule"/>
</dbReference>
<dbReference type="OrthoDB" id="9785164at2"/>
<dbReference type="Pfam" id="PF00440">
    <property type="entry name" value="TetR_N"/>
    <property type="match status" value="1"/>
</dbReference>
<dbReference type="SUPFAM" id="SSF46689">
    <property type="entry name" value="Homeodomain-like"/>
    <property type="match status" value="1"/>
</dbReference>
<dbReference type="EMBL" id="LAYJ01000068">
    <property type="protein sequence ID" value="KKI51761.1"/>
    <property type="molecule type" value="Genomic_DNA"/>
</dbReference>
<protein>
    <recommendedName>
        <fullName evidence="3">HTH tetR-type domain-containing protein</fullName>
    </recommendedName>
</protein>
<evidence type="ECO:0000259" key="3">
    <source>
        <dbReference type="PROSITE" id="PS50977"/>
    </source>
</evidence>
<comment type="caution">
    <text evidence="4">The sequence shown here is derived from an EMBL/GenBank/DDBJ whole genome shotgun (WGS) entry which is preliminary data.</text>
</comment>
<proteinExistence type="predicted"/>
<evidence type="ECO:0000313" key="5">
    <source>
        <dbReference type="Proteomes" id="UP000034076"/>
    </source>
</evidence>
<dbReference type="PRINTS" id="PR00455">
    <property type="entry name" value="HTHTETR"/>
</dbReference>
<gene>
    <name evidence="4" type="ORF">CHK_0928</name>
</gene>
<evidence type="ECO:0000313" key="4">
    <source>
        <dbReference type="EMBL" id="KKI51761.1"/>
    </source>
</evidence>
<reference evidence="4 5" key="1">
    <citation type="submission" date="2015-04" db="EMBL/GenBank/DDBJ databases">
        <title>Draft genome sequence of bacteremic isolate Catabacter hongkongensis type strain HKU16T.</title>
        <authorList>
            <person name="Lau S.K."/>
            <person name="Teng J.L."/>
            <person name="Huang Y."/>
            <person name="Curreem S.O."/>
            <person name="Tsui S.K."/>
            <person name="Woo P.C."/>
        </authorList>
    </citation>
    <scope>NUCLEOTIDE SEQUENCE [LARGE SCALE GENOMIC DNA]</scope>
    <source>
        <strain evidence="4 5">HKU16</strain>
    </source>
</reference>
<feature type="domain" description="HTH tetR-type" evidence="3">
    <location>
        <begin position="9"/>
        <end position="69"/>
    </location>
</feature>
<accession>A0A0M2NLB9</accession>
<dbReference type="PANTHER" id="PTHR43479">
    <property type="entry name" value="ACREF/ENVCD OPERON REPRESSOR-RELATED"/>
    <property type="match status" value="1"/>
</dbReference>
<dbReference type="InterPro" id="IPR050624">
    <property type="entry name" value="HTH-type_Tx_Regulator"/>
</dbReference>
<dbReference type="PANTHER" id="PTHR43479:SF11">
    <property type="entry name" value="ACREF_ENVCD OPERON REPRESSOR-RELATED"/>
    <property type="match status" value="1"/>
</dbReference>
<evidence type="ECO:0000256" key="2">
    <source>
        <dbReference type="PROSITE-ProRule" id="PRU00335"/>
    </source>
</evidence>
<dbReference type="PROSITE" id="PS50977">
    <property type="entry name" value="HTH_TETR_2"/>
    <property type="match status" value="1"/>
</dbReference>
<dbReference type="Gene3D" id="1.10.357.10">
    <property type="entry name" value="Tetracycline Repressor, domain 2"/>
    <property type="match status" value="1"/>
</dbReference>
<organism evidence="4 5">
    <name type="scientific">Christensenella hongkongensis</name>
    <dbReference type="NCBI Taxonomy" id="270498"/>
    <lineage>
        <taxon>Bacteria</taxon>
        <taxon>Bacillati</taxon>
        <taxon>Bacillota</taxon>
        <taxon>Clostridia</taxon>
        <taxon>Christensenellales</taxon>
        <taxon>Christensenellaceae</taxon>
        <taxon>Christensenella</taxon>
    </lineage>
</organism>
<dbReference type="RefSeq" id="WP_046442820.1">
    <property type="nucleotide sequence ID" value="NZ_JAXDTA010000250.1"/>
</dbReference>